<evidence type="ECO:0000313" key="1">
    <source>
        <dbReference type="EMBL" id="KAI4867015.1"/>
    </source>
</evidence>
<organism evidence="1 2">
    <name type="scientific">Hypoxylon rubiginosum</name>
    <dbReference type="NCBI Taxonomy" id="110542"/>
    <lineage>
        <taxon>Eukaryota</taxon>
        <taxon>Fungi</taxon>
        <taxon>Dikarya</taxon>
        <taxon>Ascomycota</taxon>
        <taxon>Pezizomycotina</taxon>
        <taxon>Sordariomycetes</taxon>
        <taxon>Xylariomycetidae</taxon>
        <taxon>Xylariales</taxon>
        <taxon>Hypoxylaceae</taxon>
        <taxon>Hypoxylon</taxon>
    </lineage>
</organism>
<proteinExistence type="predicted"/>
<sequence>MYISQGGVGDTRYARTPATSLSPSQLPGPHPPRYSGFRHLGRFIDTILVLVALGFIVFAFLVLASDGKPMAEHSREDSLLAAAAYGPTIFPVLFAAIVGRMLKALATWELQKGTTIGRVEQLVGSHTLVGSLVTQIELRTFNLIAMSIVALWALSPVGSQASLRIAYIKSVPIDTQNQLTFMSPDSCYVEGETGDSDNRALVSSLFATSLLSAKVRYGKTQDTWGGLRIPMIEAFDNYTNGDWINLPANVTNTTFSSLIGIPFSPVLSTGSTSFTLNTSYMTLDCPVFTTKPTNGSFKPTNFTDTKVAPPPQGEHNSWYSSIKTISTGSIGFNSFQIAISSCPSGCAPFMTVEEVRKPREARRIIWESASGDDTGHVDCTLQTSYVDVNYTCNMPSECAATGVRLSQTQHEPSYFADVNYPVPDKQDLWVYRNYTGLDRCGATAALSVIKSLTDNFELTNSRAVDPVIGFMSEPNSSFTISYDRDWPGVLSIGRKQFETRFAQLLNTQFIVGISPQVSLGAVSADFGQHANSSGPDFQRFNLLDTTATTTTMEQIFFCDKGWFAAILAISSIVLLAAVASAILRHFTLVPDVLGTLSIATLDNRCDNLAKGGSMLDGLERARLLKEVGIRLGDVEPSLPAGRLALAAPLQDMPVGQVERWRMYE</sequence>
<accession>A0ACB9Z782</accession>
<comment type="caution">
    <text evidence="1">The sequence shown here is derived from an EMBL/GenBank/DDBJ whole genome shotgun (WGS) entry which is preliminary data.</text>
</comment>
<gene>
    <name evidence="1" type="ORF">F4820DRAFT_232527</name>
</gene>
<evidence type="ECO:0000313" key="2">
    <source>
        <dbReference type="Proteomes" id="UP001497700"/>
    </source>
</evidence>
<protein>
    <submittedName>
        <fullName evidence="1">Uncharacterized protein</fullName>
    </submittedName>
</protein>
<reference evidence="1 2" key="1">
    <citation type="journal article" date="2022" name="New Phytol.">
        <title>Ecological generalism drives hyperdiversity of secondary metabolite gene clusters in xylarialean endophytes.</title>
        <authorList>
            <person name="Franco M.E.E."/>
            <person name="Wisecaver J.H."/>
            <person name="Arnold A.E."/>
            <person name="Ju Y.M."/>
            <person name="Slot J.C."/>
            <person name="Ahrendt S."/>
            <person name="Moore L.P."/>
            <person name="Eastman K.E."/>
            <person name="Scott K."/>
            <person name="Konkel Z."/>
            <person name="Mondo S.J."/>
            <person name="Kuo A."/>
            <person name="Hayes R.D."/>
            <person name="Haridas S."/>
            <person name="Andreopoulos B."/>
            <person name="Riley R."/>
            <person name="LaButti K."/>
            <person name="Pangilinan J."/>
            <person name="Lipzen A."/>
            <person name="Amirebrahimi M."/>
            <person name="Yan J."/>
            <person name="Adam C."/>
            <person name="Keymanesh K."/>
            <person name="Ng V."/>
            <person name="Louie K."/>
            <person name="Northen T."/>
            <person name="Drula E."/>
            <person name="Henrissat B."/>
            <person name="Hsieh H.M."/>
            <person name="Youens-Clark K."/>
            <person name="Lutzoni F."/>
            <person name="Miadlikowska J."/>
            <person name="Eastwood D.C."/>
            <person name="Hamelin R.C."/>
            <person name="Grigoriev I.V."/>
            <person name="U'Ren J.M."/>
        </authorList>
    </citation>
    <scope>NUCLEOTIDE SEQUENCE [LARGE SCALE GENOMIC DNA]</scope>
    <source>
        <strain evidence="1 2">CBS 119005</strain>
    </source>
</reference>
<dbReference type="Proteomes" id="UP001497700">
    <property type="component" value="Unassembled WGS sequence"/>
</dbReference>
<keyword evidence="2" id="KW-1185">Reference proteome</keyword>
<name>A0ACB9Z782_9PEZI</name>
<dbReference type="EMBL" id="MU393452">
    <property type="protein sequence ID" value="KAI4867015.1"/>
    <property type="molecule type" value="Genomic_DNA"/>
</dbReference>